<gene>
    <name evidence="1" type="ORF">SAMN04489834_1697</name>
</gene>
<reference evidence="2" key="1">
    <citation type="submission" date="2016-10" db="EMBL/GenBank/DDBJ databases">
        <authorList>
            <person name="Varghese N."/>
            <person name="Submissions S."/>
        </authorList>
    </citation>
    <scope>NUCLEOTIDE SEQUENCE [LARGE SCALE GENOMIC DNA]</scope>
    <source>
        <strain evidence="2">DSM 21772</strain>
    </source>
</reference>
<name>A0A1H1T646_9MICO</name>
<keyword evidence="2" id="KW-1185">Reference proteome</keyword>
<dbReference type="OrthoDB" id="4966811at2"/>
<organism evidence="1 2">
    <name type="scientific">Microterricola viridarii</name>
    <dbReference type="NCBI Taxonomy" id="412690"/>
    <lineage>
        <taxon>Bacteria</taxon>
        <taxon>Bacillati</taxon>
        <taxon>Actinomycetota</taxon>
        <taxon>Actinomycetes</taxon>
        <taxon>Micrococcales</taxon>
        <taxon>Microbacteriaceae</taxon>
        <taxon>Microterricola</taxon>
    </lineage>
</organism>
<evidence type="ECO:0000313" key="1">
    <source>
        <dbReference type="EMBL" id="SDS55603.1"/>
    </source>
</evidence>
<proteinExistence type="predicted"/>
<dbReference type="Proteomes" id="UP000181956">
    <property type="component" value="Chromosome I"/>
</dbReference>
<evidence type="ECO:0000313" key="2">
    <source>
        <dbReference type="Proteomes" id="UP000181956"/>
    </source>
</evidence>
<protein>
    <submittedName>
        <fullName evidence="1">Uncharacterized protein</fullName>
    </submittedName>
</protein>
<dbReference type="AlphaFoldDB" id="A0A1H1T646"/>
<dbReference type="EMBL" id="LT629742">
    <property type="protein sequence ID" value="SDS55603.1"/>
    <property type="molecule type" value="Genomic_DNA"/>
</dbReference>
<accession>A0A1H1T646</accession>
<sequence>MPLAPITHLRPFAAPTEDVLLDFSEASEIRNERGERRFGSMYTIRRRVKDGTLPYERVGIKYYVRLSALEALERVKVSTDRATAALAELEIAANRVLAFSGPLSDEQCDRIAARLKGAA</sequence>
<dbReference type="STRING" id="412690.SAMN04489834_1697"/>
<dbReference type="RefSeq" id="WP_083363642.1">
    <property type="nucleotide sequence ID" value="NZ_LT629742.1"/>
</dbReference>